<dbReference type="EMBL" id="RZNJ01000007">
    <property type="protein sequence ID" value="RUT28611.1"/>
    <property type="molecule type" value="Genomic_DNA"/>
</dbReference>
<evidence type="ECO:0008006" key="3">
    <source>
        <dbReference type="Google" id="ProtNLM"/>
    </source>
</evidence>
<accession>A0A433X3I9</accession>
<keyword evidence="2" id="KW-1185">Reference proteome</keyword>
<dbReference type="Proteomes" id="UP000281547">
    <property type="component" value="Unassembled WGS sequence"/>
</dbReference>
<reference evidence="1 2" key="1">
    <citation type="journal article" date="2016" name="Int. J. Syst. Evol. Microbiol.">
        <title>Arsenicitalea aurantiaca gen. nov., sp. nov., a new member of the family Hyphomicrobiaceae, isolated from high-arsenic sediment.</title>
        <authorList>
            <person name="Mu Y."/>
            <person name="Zhou L."/>
            <person name="Zeng X.C."/>
            <person name="Liu L."/>
            <person name="Pan Y."/>
            <person name="Chen X."/>
            <person name="Wang J."/>
            <person name="Li S."/>
            <person name="Li W.J."/>
            <person name="Wang Y."/>
        </authorList>
    </citation>
    <scope>NUCLEOTIDE SEQUENCE [LARGE SCALE GENOMIC DNA]</scope>
    <source>
        <strain evidence="1 2">42-50</strain>
    </source>
</reference>
<name>A0A433X3I9_9HYPH</name>
<dbReference type="AlphaFoldDB" id="A0A433X3I9"/>
<gene>
    <name evidence="1" type="ORF">EMQ25_16720</name>
</gene>
<dbReference type="OrthoDB" id="1445569at2"/>
<organism evidence="1 2">
    <name type="scientific">Arsenicitalea aurantiaca</name>
    <dbReference type="NCBI Taxonomy" id="1783274"/>
    <lineage>
        <taxon>Bacteria</taxon>
        <taxon>Pseudomonadati</taxon>
        <taxon>Pseudomonadota</taxon>
        <taxon>Alphaproteobacteria</taxon>
        <taxon>Hyphomicrobiales</taxon>
        <taxon>Devosiaceae</taxon>
        <taxon>Arsenicitalea</taxon>
    </lineage>
</organism>
<proteinExistence type="predicted"/>
<evidence type="ECO:0000313" key="2">
    <source>
        <dbReference type="Proteomes" id="UP000281547"/>
    </source>
</evidence>
<comment type="caution">
    <text evidence="1">The sequence shown here is derived from an EMBL/GenBank/DDBJ whole genome shotgun (WGS) entry which is preliminary data.</text>
</comment>
<sequence>MSAALVCALLGYLGYEALTARDGVPVFVVETQAPRPAGEQFLVPVTVRNEGRRTAAAVEIEGRFEGGGESVVSTVTLDYVPARGEVDAGLLFPQNPGKGTLTVRVLGYANP</sequence>
<protein>
    <recommendedName>
        <fullName evidence="3">TIGR02588 family protein</fullName>
    </recommendedName>
</protein>
<dbReference type="RefSeq" id="WP_158626121.1">
    <property type="nucleotide sequence ID" value="NZ_RZNJ01000007.1"/>
</dbReference>
<evidence type="ECO:0000313" key="1">
    <source>
        <dbReference type="EMBL" id="RUT28611.1"/>
    </source>
</evidence>